<dbReference type="Pfam" id="PF01071">
    <property type="entry name" value="GARS_A"/>
    <property type="match status" value="1"/>
</dbReference>
<dbReference type="PROSITE" id="PS00184">
    <property type="entry name" value="GARS"/>
    <property type="match status" value="1"/>
</dbReference>
<dbReference type="Gene3D" id="3.90.600.10">
    <property type="entry name" value="Phosphoribosylglycinamide synthetase, C-terminal domain"/>
    <property type="match status" value="1"/>
</dbReference>
<dbReference type="EMBL" id="JAGPXD010000001">
    <property type="protein sequence ID" value="KAH7375257.1"/>
    <property type="molecule type" value="Genomic_DNA"/>
</dbReference>
<dbReference type="InterPro" id="IPR020559">
    <property type="entry name" value="PRibGlycinamide_synth_CS"/>
</dbReference>
<dbReference type="InterPro" id="IPR000115">
    <property type="entry name" value="PRibGlycinamide_synth"/>
</dbReference>
<dbReference type="InterPro" id="IPR011054">
    <property type="entry name" value="Rudment_hybrid_motif"/>
</dbReference>
<reference evidence="15" key="1">
    <citation type="journal article" date="2021" name="Nat. Commun.">
        <title>Genetic determinants of endophytism in the Arabidopsis root mycobiome.</title>
        <authorList>
            <person name="Mesny F."/>
            <person name="Miyauchi S."/>
            <person name="Thiergart T."/>
            <person name="Pickel B."/>
            <person name="Atanasova L."/>
            <person name="Karlsson M."/>
            <person name="Huettel B."/>
            <person name="Barry K.W."/>
            <person name="Haridas S."/>
            <person name="Chen C."/>
            <person name="Bauer D."/>
            <person name="Andreopoulos W."/>
            <person name="Pangilinan J."/>
            <person name="LaButti K."/>
            <person name="Riley R."/>
            <person name="Lipzen A."/>
            <person name="Clum A."/>
            <person name="Drula E."/>
            <person name="Henrissat B."/>
            <person name="Kohler A."/>
            <person name="Grigoriev I.V."/>
            <person name="Martin F.M."/>
            <person name="Hacquard S."/>
        </authorList>
    </citation>
    <scope>NUCLEOTIDE SEQUENCE</scope>
    <source>
        <strain evidence="15">MPI-CAGE-AT-0016</strain>
    </source>
</reference>
<keyword evidence="7 13" id="KW-0067">ATP-binding</keyword>
<evidence type="ECO:0000256" key="7">
    <source>
        <dbReference type="ARBA" id="ARBA00022840"/>
    </source>
</evidence>
<protein>
    <recommendedName>
        <fullName evidence="2">phosphoribosylamine--glycine ligase</fullName>
        <ecNumber evidence="2">6.3.4.13</ecNumber>
    </recommendedName>
    <alternativeName>
        <fullName evidence="10">Glycinamide ribonucleotide synthetase</fullName>
    </alternativeName>
    <alternativeName>
        <fullName evidence="11">Phosphoribosylglycinamide synthetase</fullName>
    </alternativeName>
</protein>
<keyword evidence="8" id="KW-0464">Manganese</keyword>
<accession>A0A8K0X7W9</accession>
<dbReference type="NCBIfam" id="TIGR00877">
    <property type="entry name" value="purD"/>
    <property type="match status" value="1"/>
</dbReference>
<dbReference type="GO" id="GO:0006189">
    <property type="term" value="P:'de novo' IMP biosynthetic process"/>
    <property type="evidence" value="ECO:0007669"/>
    <property type="project" value="UniProtKB-UniPathway"/>
</dbReference>
<dbReference type="InterPro" id="IPR020561">
    <property type="entry name" value="PRibGlycinamid_synth_ATP-grasp"/>
</dbReference>
<dbReference type="GO" id="GO:0046872">
    <property type="term" value="F:metal ion binding"/>
    <property type="evidence" value="ECO:0007669"/>
    <property type="project" value="UniProtKB-KW"/>
</dbReference>
<evidence type="ECO:0000256" key="6">
    <source>
        <dbReference type="ARBA" id="ARBA00022755"/>
    </source>
</evidence>
<evidence type="ECO:0000256" key="8">
    <source>
        <dbReference type="ARBA" id="ARBA00023211"/>
    </source>
</evidence>
<evidence type="ECO:0000256" key="11">
    <source>
        <dbReference type="ARBA" id="ARBA00042864"/>
    </source>
</evidence>
<keyword evidence="4" id="KW-0479">Metal-binding</keyword>
<dbReference type="Gene3D" id="3.30.470.20">
    <property type="entry name" value="ATP-grasp fold, B domain"/>
    <property type="match status" value="1"/>
</dbReference>
<dbReference type="UniPathway" id="UPA00074">
    <property type="reaction ID" value="UER00125"/>
</dbReference>
<comment type="similarity">
    <text evidence="9">Belongs to the GARS family.</text>
</comment>
<dbReference type="FunFam" id="3.30.1490.20:FF:000006">
    <property type="entry name" value="phosphoribosylamine--glycine ligase, chloroplastic-like"/>
    <property type="match status" value="1"/>
</dbReference>
<dbReference type="GO" id="GO:0004641">
    <property type="term" value="F:phosphoribosylformylglycinamidine cyclo-ligase activity"/>
    <property type="evidence" value="ECO:0007669"/>
    <property type="project" value="UniProtKB-EC"/>
</dbReference>
<keyword evidence="3 15" id="KW-0436">Ligase</keyword>
<dbReference type="SUPFAM" id="SSF52440">
    <property type="entry name" value="PreATP-grasp domain"/>
    <property type="match status" value="1"/>
</dbReference>
<evidence type="ECO:0000256" key="2">
    <source>
        <dbReference type="ARBA" id="ARBA00013255"/>
    </source>
</evidence>
<dbReference type="InterPro" id="IPR016185">
    <property type="entry name" value="PreATP-grasp_dom_sf"/>
</dbReference>
<keyword evidence="6" id="KW-0658">Purine biosynthesis</keyword>
<dbReference type="SUPFAM" id="SSF51246">
    <property type="entry name" value="Rudiment single hybrid motif"/>
    <property type="match status" value="1"/>
</dbReference>
<evidence type="ECO:0000256" key="4">
    <source>
        <dbReference type="ARBA" id="ARBA00022723"/>
    </source>
</evidence>
<dbReference type="GO" id="GO:0004637">
    <property type="term" value="F:phosphoribosylamine-glycine ligase activity"/>
    <property type="evidence" value="ECO:0007669"/>
    <property type="project" value="UniProtKB-EC"/>
</dbReference>
<dbReference type="EC" id="6.3.4.13" evidence="2"/>
<dbReference type="GO" id="GO:0009113">
    <property type="term" value="P:purine nucleobase biosynthetic process"/>
    <property type="evidence" value="ECO:0007669"/>
    <property type="project" value="InterPro"/>
</dbReference>
<dbReference type="InterPro" id="IPR020560">
    <property type="entry name" value="PRibGlycinamide_synth_C-dom"/>
</dbReference>
<gene>
    <name evidence="15" type="ORF">B0T11DRAFT_323307</name>
</gene>
<dbReference type="Proteomes" id="UP000813385">
    <property type="component" value="Unassembled WGS sequence"/>
</dbReference>
<dbReference type="InterPro" id="IPR037123">
    <property type="entry name" value="PRibGlycinamide_synth_C_sf"/>
</dbReference>
<dbReference type="Pfam" id="PF02843">
    <property type="entry name" value="GARS_C"/>
    <property type="match status" value="1"/>
</dbReference>
<dbReference type="AlphaFoldDB" id="A0A8K0X7W9"/>
<evidence type="ECO:0000259" key="14">
    <source>
        <dbReference type="PROSITE" id="PS50975"/>
    </source>
</evidence>
<organism evidence="15 16">
    <name type="scientific">Plectosphaerella cucumerina</name>
    <dbReference type="NCBI Taxonomy" id="40658"/>
    <lineage>
        <taxon>Eukaryota</taxon>
        <taxon>Fungi</taxon>
        <taxon>Dikarya</taxon>
        <taxon>Ascomycota</taxon>
        <taxon>Pezizomycotina</taxon>
        <taxon>Sordariomycetes</taxon>
        <taxon>Hypocreomycetidae</taxon>
        <taxon>Glomerellales</taxon>
        <taxon>Plectosphaerellaceae</taxon>
        <taxon>Plectosphaerella</taxon>
    </lineage>
</organism>
<dbReference type="OrthoDB" id="2018833at2759"/>
<dbReference type="SMART" id="SM01209">
    <property type="entry name" value="GARS_A"/>
    <property type="match status" value="1"/>
</dbReference>
<keyword evidence="16" id="KW-1185">Reference proteome</keyword>
<dbReference type="Gene3D" id="3.40.50.20">
    <property type="match status" value="1"/>
</dbReference>
<comment type="catalytic activity">
    <reaction evidence="12">
        <text>2-formamido-N(1)-(5-O-phospho-beta-D-ribosyl)acetamidine + ATP = 5-amino-1-(5-phospho-beta-D-ribosyl)imidazole + ADP + phosphate + H(+)</text>
        <dbReference type="Rhea" id="RHEA:23032"/>
        <dbReference type="ChEBI" id="CHEBI:15378"/>
        <dbReference type="ChEBI" id="CHEBI:30616"/>
        <dbReference type="ChEBI" id="CHEBI:43474"/>
        <dbReference type="ChEBI" id="CHEBI:137981"/>
        <dbReference type="ChEBI" id="CHEBI:147287"/>
        <dbReference type="ChEBI" id="CHEBI:456216"/>
        <dbReference type="EC" id="6.3.3.1"/>
    </reaction>
</comment>
<evidence type="ECO:0000256" key="5">
    <source>
        <dbReference type="ARBA" id="ARBA00022741"/>
    </source>
</evidence>
<evidence type="ECO:0000256" key="1">
    <source>
        <dbReference type="ARBA" id="ARBA00005174"/>
    </source>
</evidence>
<dbReference type="InterPro" id="IPR020562">
    <property type="entry name" value="PRibGlycinamide_synth_N"/>
</dbReference>
<evidence type="ECO:0000256" key="3">
    <source>
        <dbReference type="ARBA" id="ARBA00022598"/>
    </source>
</evidence>
<keyword evidence="5 13" id="KW-0547">Nucleotide-binding</keyword>
<dbReference type="Pfam" id="PF02844">
    <property type="entry name" value="GARS_N"/>
    <property type="match status" value="1"/>
</dbReference>
<evidence type="ECO:0000256" key="13">
    <source>
        <dbReference type="PROSITE-ProRule" id="PRU00409"/>
    </source>
</evidence>
<evidence type="ECO:0000313" key="16">
    <source>
        <dbReference type="Proteomes" id="UP000813385"/>
    </source>
</evidence>
<proteinExistence type="inferred from homology"/>
<dbReference type="InterPro" id="IPR013815">
    <property type="entry name" value="ATP_grasp_subdomain_1"/>
</dbReference>
<comment type="caution">
    <text evidence="15">The sequence shown here is derived from an EMBL/GenBank/DDBJ whole genome shotgun (WGS) entry which is preliminary data.</text>
</comment>
<dbReference type="PROSITE" id="PS50975">
    <property type="entry name" value="ATP_GRASP"/>
    <property type="match status" value="1"/>
</dbReference>
<evidence type="ECO:0000256" key="9">
    <source>
        <dbReference type="ARBA" id="ARBA00038345"/>
    </source>
</evidence>
<comment type="pathway">
    <text evidence="1">Purine metabolism; IMP biosynthesis via de novo pathway; N(1)-(5-phospho-D-ribosyl)glycinamide from 5-phospho-alpha-D-ribose 1-diphosphate: step 2/2.</text>
</comment>
<name>A0A8K0X7W9_9PEZI</name>
<evidence type="ECO:0000256" key="12">
    <source>
        <dbReference type="ARBA" id="ARBA00049057"/>
    </source>
</evidence>
<dbReference type="SMART" id="SM01210">
    <property type="entry name" value="GARS_C"/>
    <property type="match status" value="1"/>
</dbReference>
<sequence>MRILLIGKGGREHALAWKLSQTAEHVYVVPGNGGTAMMGRKVTNVADVDMDDFEGLVKLAGELKIDLVVPGPDDVIVDGVADVFGEAGIPCFAPSRAAAELEGSKTYAKDFMQRHNIPTAEYRNFSDYSAASAYLAEVKHRVVIKVSGLAAGKGVVLPETPEEAQEELRAIMVDGRFGAAGTEVVIEEFLTGDEISILTFSDGRTFKSLPPGQDHKRIFDGARGPNTGGMGVYGPTDFVSRAMMERIEREILEPTFQGLRDEGRPFCGILFTGVMVTPAGPKVLEYNVRFGDPETQSLVPLMAPNCDLAKLCLSCIDGSLEGQVLDVQDGYACNVIIAAEGYPGVYRQDDRIEMAPAFDRVHVFHAGTVLRDGELRTAGGRVFAVAAVRETLVEAVEAAYKGVEGIKFPGMQFRRDIGARGLIREARLGA</sequence>
<dbReference type="InterPro" id="IPR011761">
    <property type="entry name" value="ATP-grasp"/>
</dbReference>
<evidence type="ECO:0000256" key="10">
    <source>
        <dbReference type="ARBA" id="ARBA00042242"/>
    </source>
</evidence>
<dbReference type="Gene3D" id="3.30.1490.20">
    <property type="entry name" value="ATP-grasp fold, A domain"/>
    <property type="match status" value="1"/>
</dbReference>
<dbReference type="PANTHER" id="PTHR43472">
    <property type="entry name" value="PHOSPHORIBOSYLAMINE--GLYCINE LIGASE"/>
    <property type="match status" value="1"/>
</dbReference>
<dbReference type="PANTHER" id="PTHR43472:SF1">
    <property type="entry name" value="PHOSPHORIBOSYLAMINE--GLYCINE LIGASE, CHLOROPLASTIC"/>
    <property type="match status" value="1"/>
</dbReference>
<dbReference type="FunFam" id="3.30.470.20:FF:000018">
    <property type="entry name" value="Trifunctional purine biosynthetic protein adenosine-3"/>
    <property type="match status" value="1"/>
</dbReference>
<dbReference type="GO" id="GO:0005524">
    <property type="term" value="F:ATP binding"/>
    <property type="evidence" value="ECO:0007669"/>
    <property type="project" value="UniProtKB-UniRule"/>
</dbReference>
<dbReference type="HAMAP" id="MF_00138">
    <property type="entry name" value="GARS"/>
    <property type="match status" value="1"/>
</dbReference>
<feature type="domain" description="ATP-grasp" evidence="14">
    <location>
        <begin position="109"/>
        <end position="317"/>
    </location>
</feature>
<dbReference type="SUPFAM" id="SSF56059">
    <property type="entry name" value="Glutathione synthetase ATP-binding domain-like"/>
    <property type="match status" value="1"/>
</dbReference>
<evidence type="ECO:0000313" key="15">
    <source>
        <dbReference type="EMBL" id="KAH7375257.1"/>
    </source>
</evidence>